<dbReference type="SUPFAM" id="SSF51197">
    <property type="entry name" value="Clavaminate synthase-like"/>
    <property type="match status" value="1"/>
</dbReference>
<dbReference type="GO" id="GO:0006418">
    <property type="term" value="P:tRNA aminoacylation for protein translation"/>
    <property type="evidence" value="ECO:0007669"/>
    <property type="project" value="InterPro"/>
</dbReference>
<dbReference type="EnsemblProtists" id="EOD35758">
    <property type="protein sequence ID" value="EOD35758"/>
    <property type="gene ID" value="EMIHUDRAFT_227300"/>
</dbReference>
<dbReference type="PANTHER" id="PTHR31630:SF10">
    <property type="entry name" value="PHYTANOYL-COA DIOXYGENASE"/>
    <property type="match status" value="1"/>
</dbReference>
<reference evidence="2" key="1">
    <citation type="journal article" date="2013" name="Nature">
        <title>Pan genome of the phytoplankton Emiliania underpins its global distribution.</title>
        <authorList>
            <person name="Read B.A."/>
            <person name="Kegel J."/>
            <person name="Klute M.J."/>
            <person name="Kuo A."/>
            <person name="Lefebvre S.C."/>
            <person name="Maumus F."/>
            <person name="Mayer C."/>
            <person name="Miller J."/>
            <person name="Monier A."/>
            <person name="Salamov A."/>
            <person name="Young J."/>
            <person name="Aguilar M."/>
            <person name="Claverie J.M."/>
            <person name="Frickenhaus S."/>
            <person name="Gonzalez K."/>
            <person name="Herman E.K."/>
            <person name="Lin Y.C."/>
            <person name="Napier J."/>
            <person name="Ogata H."/>
            <person name="Sarno A.F."/>
            <person name="Shmutz J."/>
            <person name="Schroeder D."/>
            <person name="de Vargas C."/>
            <person name="Verret F."/>
            <person name="von Dassow P."/>
            <person name="Valentin K."/>
            <person name="Van de Peer Y."/>
            <person name="Wheeler G."/>
            <person name="Dacks J.B."/>
            <person name="Delwiche C.F."/>
            <person name="Dyhrman S.T."/>
            <person name="Glockner G."/>
            <person name="John U."/>
            <person name="Richards T."/>
            <person name="Worden A.Z."/>
            <person name="Zhang X."/>
            <person name="Grigoriev I.V."/>
            <person name="Allen A.E."/>
            <person name="Bidle K."/>
            <person name="Borodovsky M."/>
            <person name="Bowler C."/>
            <person name="Brownlee C."/>
            <person name="Cock J.M."/>
            <person name="Elias M."/>
            <person name="Gladyshev V.N."/>
            <person name="Groth M."/>
            <person name="Guda C."/>
            <person name="Hadaegh A."/>
            <person name="Iglesias-Rodriguez M.D."/>
            <person name="Jenkins J."/>
            <person name="Jones B.M."/>
            <person name="Lawson T."/>
            <person name="Leese F."/>
            <person name="Lindquist E."/>
            <person name="Lobanov A."/>
            <person name="Lomsadze A."/>
            <person name="Malik S.B."/>
            <person name="Marsh M.E."/>
            <person name="Mackinder L."/>
            <person name="Mock T."/>
            <person name="Mueller-Roeber B."/>
            <person name="Pagarete A."/>
            <person name="Parker M."/>
            <person name="Probert I."/>
            <person name="Quesneville H."/>
            <person name="Raines C."/>
            <person name="Rensing S.A."/>
            <person name="Riano-Pachon D.M."/>
            <person name="Richier S."/>
            <person name="Rokitta S."/>
            <person name="Shiraiwa Y."/>
            <person name="Soanes D.M."/>
            <person name="van der Giezen M."/>
            <person name="Wahlund T.M."/>
            <person name="Williams B."/>
            <person name="Wilson W."/>
            <person name="Wolfe G."/>
            <person name="Wurch L.L."/>
        </authorList>
    </citation>
    <scope>NUCLEOTIDE SEQUENCE</scope>
</reference>
<evidence type="ECO:0000313" key="2">
    <source>
        <dbReference type="Proteomes" id="UP000013827"/>
    </source>
</evidence>
<dbReference type="Proteomes" id="UP000013827">
    <property type="component" value="Unassembled WGS sequence"/>
</dbReference>
<dbReference type="AlphaFoldDB" id="A0A0D3KJ23"/>
<dbReference type="SUPFAM" id="SSF47323">
    <property type="entry name" value="Anticodon-binding domain of a subclass of class I aminoacyl-tRNA synthetases"/>
    <property type="match status" value="1"/>
</dbReference>
<accession>A0A0D3KJ23</accession>
<proteinExistence type="predicted"/>
<dbReference type="HOGENOM" id="CLU_664691_0_0_1"/>
<dbReference type="GeneID" id="17281029"/>
<dbReference type="GO" id="GO:0005524">
    <property type="term" value="F:ATP binding"/>
    <property type="evidence" value="ECO:0007669"/>
    <property type="project" value="InterPro"/>
</dbReference>
<name>A0A0D3KJ23_EMIH1</name>
<keyword evidence="2" id="KW-1185">Reference proteome</keyword>
<dbReference type="PANTHER" id="PTHR31630">
    <property type="entry name" value="PHYTANOYL-COA DIOXYGENASE-RELATED-RELATED"/>
    <property type="match status" value="1"/>
</dbReference>
<dbReference type="Gene3D" id="1.20.120.1910">
    <property type="entry name" value="Cysteine-tRNA ligase, C-terminal anti-codon recognition domain"/>
    <property type="match status" value="1"/>
</dbReference>
<dbReference type="PaxDb" id="2903-EOD35758"/>
<organism evidence="1 2">
    <name type="scientific">Emiliania huxleyi (strain CCMP1516)</name>
    <dbReference type="NCBI Taxonomy" id="280463"/>
    <lineage>
        <taxon>Eukaryota</taxon>
        <taxon>Haptista</taxon>
        <taxon>Haptophyta</taxon>
        <taxon>Prymnesiophyceae</taxon>
        <taxon>Isochrysidales</taxon>
        <taxon>Noelaerhabdaceae</taxon>
        <taxon>Emiliania</taxon>
    </lineage>
</organism>
<reference evidence="1" key="2">
    <citation type="submission" date="2024-10" db="UniProtKB">
        <authorList>
            <consortium name="EnsemblProtists"/>
        </authorList>
    </citation>
    <scope>IDENTIFICATION</scope>
</reference>
<sequence length="414" mass="44932">MRGDLVPASRLPSTTVVELVQRRCEARASRNYAAADALKERLEAGGVKLQDCLGGGTTWEYSVSRRDGGGASPMTALARTALESHTDRAAVSRLSDEALALCAAGEPLLGRVAADAAFDFALAGCESAPLLESLAAAQAAEFDRWRRPQPLVSLQEAPPRDADADAALALALGGFDDPRLPLVLDLGEHGFVVFSHALTVAECEHALDGLWAWLEGLGTGVERRRPDTWDDERWPRCVEGGILPFHGIGCSEFMWRIRSNANVRAAFAAVWGVTSDDLITSLDGAAAFRPWRRRPERRTRGGWLHVDQNPARPEFECVQGLVHFGPATSHATGGNEVIRRRKAAVRARVTTAHRPYVFQPTHEYSVYCDEQMARYSVPRDEPLLTPLAARLVGYSEAEIAAGEHLPAARSGEGV</sequence>
<dbReference type="InterPro" id="IPR009080">
    <property type="entry name" value="tRNAsynth_Ia_anticodon-bd"/>
</dbReference>
<dbReference type="eggNOG" id="ENOG502S8YZ">
    <property type="taxonomic scope" value="Eukaryota"/>
</dbReference>
<dbReference type="KEGG" id="ehx:EMIHUDRAFT_227300"/>
<dbReference type="GO" id="GO:0004812">
    <property type="term" value="F:aminoacyl-tRNA ligase activity"/>
    <property type="evidence" value="ECO:0007669"/>
    <property type="project" value="InterPro"/>
</dbReference>
<protein>
    <submittedName>
        <fullName evidence="1">Uncharacterized protein</fullName>
    </submittedName>
</protein>
<dbReference type="RefSeq" id="XP_005788187.1">
    <property type="nucleotide sequence ID" value="XM_005788130.1"/>
</dbReference>
<evidence type="ECO:0000313" key="1">
    <source>
        <dbReference type="EnsemblProtists" id="EOD35758"/>
    </source>
</evidence>